<comment type="caution">
    <text evidence="1">The sequence shown here is derived from an EMBL/GenBank/DDBJ whole genome shotgun (WGS) entry which is preliminary data.</text>
</comment>
<name>A0AAN8YHB0_SOLBU</name>
<evidence type="ECO:0000313" key="1">
    <source>
        <dbReference type="EMBL" id="KAK6791951.1"/>
    </source>
</evidence>
<accession>A0AAN8YHB0</accession>
<dbReference type="EMBL" id="JBANQN010000004">
    <property type="protein sequence ID" value="KAK6791951.1"/>
    <property type="molecule type" value="Genomic_DNA"/>
</dbReference>
<gene>
    <name evidence="1" type="ORF">RDI58_011032</name>
</gene>
<protein>
    <submittedName>
        <fullName evidence="1">Uncharacterized protein</fullName>
    </submittedName>
</protein>
<dbReference type="AlphaFoldDB" id="A0AAN8YHB0"/>
<reference evidence="1 2" key="1">
    <citation type="submission" date="2024-02" db="EMBL/GenBank/DDBJ databases">
        <title>de novo genome assembly of Solanum bulbocastanum strain 11H21.</title>
        <authorList>
            <person name="Hosaka A.J."/>
        </authorList>
    </citation>
    <scope>NUCLEOTIDE SEQUENCE [LARGE SCALE GENOMIC DNA]</scope>
    <source>
        <tissue evidence="1">Young leaves</tissue>
    </source>
</reference>
<keyword evidence="2" id="KW-1185">Reference proteome</keyword>
<proteinExistence type="predicted"/>
<dbReference type="Proteomes" id="UP001371456">
    <property type="component" value="Unassembled WGS sequence"/>
</dbReference>
<dbReference type="PANTHER" id="PTHR33116">
    <property type="entry name" value="REVERSE TRANSCRIPTASE ZINC-BINDING DOMAIN-CONTAINING PROTEIN-RELATED-RELATED"/>
    <property type="match status" value="1"/>
</dbReference>
<organism evidence="1 2">
    <name type="scientific">Solanum bulbocastanum</name>
    <name type="common">Wild potato</name>
    <dbReference type="NCBI Taxonomy" id="147425"/>
    <lineage>
        <taxon>Eukaryota</taxon>
        <taxon>Viridiplantae</taxon>
        <taxon>Streptophyta</taxon>
        <taxon>Embryophyta</taxon>
        <taxon>Tracheophyta</taxon>
        <taxon>Spermatophyta</taxon>
        <taxon>Magnoliopsida</taxon>
        <taxon>eudicotyledons</taxon>
        <taxon>Gunneridae</taxon>
        <taxon>Pentapetalae</taxon>
        <taxon>asterids</taxon>
        <taxon>lamiids</taxon>
        <taxon>Solanales</taxon>
        <taxon>Solanaceae</taxon>
        <taxon>Solanoideae</taxon>
        <taxon>Solaneae</taxon>
        <taxon>Solanum</taxon>
    </lineage>
</organism>
<dbReference type="PANTHER" id="PTHR33116:SF67">
    <property type="entry name" value="REVERSE TRANSCRIPTASE"/>
    <property type="match status" value="1"/>
</dbReference>
<sequence length="117" mass="13593">MLLSFSGRYVLIAHVLQSIPIYVLSAINPLKGVIKQLHRIFAKFYWSNTAGLRTSNRWLGTKCDIPKRKGDWDEDQIGCTISYKSKYQGRRGGSERIHYRRRMGQGEVIAEYHYRNG</sequence>
<evidence type="ECO:0000313" key="2">
    <source>
        <dbReference type="Proteomes" id="UP001371456"/>
    </source>
</evidence>